<evidence type="ECO:0000313" key="5">
    <source>
        <dbReference type="Proteomes" id="UP000054097"/>
    </source>
</evidence>
<proteinExistence type="predicted"/>
<feature type="domain" description="Protein kinase" evidence="3">
    <location>
        <begin position="460"/>
        <end position="731"/>
    </location>
</feature>
<feature type="compositionally biased region" description="Low complexity" evidence="2">
    <location>
        <begin position="402"/>
        <end position="413"/>
    </location>
</feature>
<dbReference type="PROSITE" id="PS00108">
    <property type="entry name" value="PROTEIN_KINASE_ST"/>
    <property type="match status" value="1"/>
</dbReference>
<dbReference type="InterPro" id="IPR000719">
    <property type="entry name" value="Prot_kinase_dom"/>
</dbReference>
<feature type="compositionally biased region" description="Polar residues" evidence="2">
    <location>
        <begin position="438"/>
        <end position="455"/>
    </location>
</feature>
<dbReference type="PROSITE" id="PS50011">
    <property type="entry name" value="PROTEIN_KINASE_DOM"/>
    <property type="match status" value="1"/>
</dbReference>
<feature type="compositionally biased region" description="Polar residues" evidence="2">
    <location>
        <begin position="318"/>
        <end position="332"/>
    </location>
</feature>
<dbReference type="Proteomes" id="UP000054097">
    <property type="component" value="Unassembled WGS sequence"/>
</dbReference>
<keyword evidence="1" id="KW-0175">Coiled coil</keyword>
<gene>
    <name evidence="4" type="ORF">M408DRAFT_121808</name>
</gene>
<feature type="coiled-coil region" evidence="1">
    <location>
        <begin position="195"/>
        <end position="222"/>
    </location>
</feature>
<dbReference type="PANTHER" id="PTHR44329">
    <property type="entry name" value="SERINE/THREONINE-PROTEIN KINASE TNNI3K-RELATED"/>
    <property type="match status" value="1"/>
</dbReference>
<evidence type="ECO:0000259" key="3">
    <source>
        <dbReference type="PROSITE" id="PS50011"/>
    </source>
</evidence>
<organism evidence="4 5">
    <name type="scientific">Serendipita vermifera MAFF 305830</name>
    <dbReference type="NCBI Taxonomy" id="933852"/>
    <lineage>
        <taxon>Eukaryota</taxon>
        <taxon>Fungi</taxon>
        <taxon>Dikarya</taxon>
        <taxon>Basidiomycota</taxon>
        <taxon>Agaricomycotina</taxon>
        <taxon>Agaricomycetes</taxon>
        <taxon>Sebacinales</taxon>
        <taxon>Serendipitaceae</taxon>
        <taxon>Serendipita</taxon>
    </lineage>
</organism>
<dbReference type="InterPro" id="IPR011009">
    <property type="entry name" value="Kinase-like_dom_sf"/>
</dbReference>
<feature type="region of interest" description="Disordered" evidence="2">
    <location>
        <begin position="346"/>
        <end position="365"/>
    </location>
</feature>
<dbReference type="STRING" id="933852.A0A0C3BAY7"/>
<reference evidence="5" key="2">
    <citation type="submission" date="2015-01" db="EMBL/GenBank/DDBJ databases">
        <title>Evolutionary Origins and Diversification of the Mycorrhizal Mutualists.</title>
        <authorList>
            <consortium name="DOE Joint Genome Institute"/>
            <consortium name="Mycorrhizal Genomics Consortium"/>
            <person name="Kohler A."/>
            <person name="Kuo A."/>
            <person name="Nagy L.G."/>
            <person name="Floudas D."/>
            <person name="Copeland A."/>
            <person name="Barry K.W."/>
            <person name="Cichocki N."/>
            <person name="Veneault-Fourrey C."/>
            <person name="LaButti K."/>
            <person name="Lindquist E.A."/>
            <person name="Lipzen A."/>
            <person name="Lundell T."/>
            <person name="Morin E."/>
            <person name="Murat C."/>
            <person name="Riley R."/>
            <person name="Ohm R."/>
            <person name="Sun H."/>
            <person name="Tunlid A."/>
            <person name="Henrissat B."/>
            <person name="Grigoriev I.V."/>
            <person name="Hibbett D.S."/>
            <person name="Martin F."/>
        </authorList>
    </citation>
    <scope>NUCLEOTIDE SEQUENCE [LARGE SCALE GENOMIC DNA]</scope>
    <source>
        <strain evidence="5">MAFF 305830</strain>
    </source>
</reference>
<evidence type="ECO:0000256" key="2">
    <source>
        <dbReference type="SAM" id="MobiDB-lite"/>
    </source>
</evidence>
<dbReference type="SUPFAM" id="SSF81901">
    <property type="entry name" value="HCP-like"/>
    <property type="match status" value="1"/>
</dbReference>
<dbReference type="EMBL" id="KN824289">
    <property type="protein sequence ID" value="KIM29279.1"/>
    <property type="molecule type" value="Genomic_DNA"/>
</dbReference>
<dbReference type="SMART" id="SM00220">
    <property type="entry name" value="S_TKc"/>
    <property type="match status" value="1"/>
</dbReference>
<accession>A0A0C3BAY7</accession>
<dbReference type="Gene3D" id="1.25.40.10">
    <property type="entry name" value="Tetratricopeptide repeat domain"/>
    <property type="match status" value="1"/>
</dbReference>
<dbReference type="AlphaFoldDB" id="A0A0C3BAY7"/>
<dbReference type="InterPro" id="IPR051681">
    <property type="entry name" value="Ser/Thr_Kinases-Pseudokinases"/>
</dbReference>
<feature type="region of interest" description="Disordered" evidence="2">
    <location>
        <begin position="242"/>
        <end position="332"/>
    </location>
</feature>
<feature type="region of interest" description="Disordered" evidence="2">
    <location>
        <begin position="431"/>
        <end position="456"/>
    </location>
</feature>
<reference evidence="4 5" key="1">
    <citation type="submission" date="2014-04" db="EMBL/GenBank/DDBJ databases">
        <authorList>
            <consortium name="DOE Joint Genome Institute"/>
            <person name="Kuo A."/>
            <person name="Zuccaro A."/>
            <person name="Kohler A."/>
            <person name="Nagy L.G."/>
            <person name="Floudas D."/>
            <person name="Copeland A."/>
            <person name="Barry K.W."/>
            <person name="Cichocki N."/>
            <person name="Veneault-Fourrey C."/>
            <person name="LaButti K."/>
            <person name="Lindquist E.A."/>
            <person name="Lipzen A."/>
            <person name="Lundell T."/>
            <person name="Morin E."/>
            <person name="Murat C."/>
            <person name="Sun H."/>
            <person name="Tunlid A."/>
            <person name="Henrissat B."/>
            <person name="Grigoriev I.V."/>
            <person name="Hibbett D.S."/>
            <person name="Martin F."/>
            <person name="Nordberg H.P."/>
            <person name="Cantor M.N."/>
            <person name="Hua S.X."/>
        </authorList>
    </citation>
    <scope>NUCLEOTIDE SEQUENCE [LARGE SCALE GENOMIC DNA]</scope>
    <source>
        <strain evidence="4 5">MAFF 305830</strain>
    </source>
</reference>
<name>A0A0C3BAY7_SERVB</name>
<dbReference type="OrthoDB" id="4062651at2759"/>
<protein>
    <recommendedName>
        <fullName evidence="3">Protein kinase domain-containing protein</fullName>
    </recommendedName>
</protein>
<keyword evidence="5" id="KW-1185">Reference proteome</keyword>
<dbReference type="GO" id="GO:0004674">
    <property type="term" value="F:protein serine/threonine kinase activity"/>
    <property type="evidence" value="ECO:0007669"/>
    <property type="project" value="TreeGrafter"/>
</dbReference>
<dbReference type="HOGENOM" id="CLU_376052_0_0_1"/>
<evidence type="ECO:0000256" key="1">
    <source>
        <dbReference type="SAM" id="Coils"/>
    </source>
</evidence>
<feature type="region of interest" description="Disordered" evidence="2">
    <location>
        <begin position="375"/>
        <end position="413"/>
    </location>
</feature>
<dbReference type="SUPFAM" id="SSF56112">
    <property type="entry name" value="Protein kinase-like (PK-like)"/>
    <property type="match status" value="1"/>
</dbReference>
<feature type="compositionally biased region" description="Polar residues" evidence="2">
    <location>
        <begin position="291"/>
        <end position="308"/>
    </location>
</feature>
<dbReference type="InterPro" id="IPR011990">
    <property type="entry name" value="TPR-like_helical_dom_sf"/>
</dbReference>
<dbReference type="GO" id="GO:0005524">
    <property type="term" value="F:ATP binding"/>
    <property type="evidence" value="ECO:0007669"/>
    <property type="project" value="InterPro"/>
</dbReference>
<dbReference type="Pfam" id="PF00069">
    <property type="entry name" value="Pkinase"/>
    <property type="match status" value="1"/>
</dbReference>
<evidence type="ECO:0000313" key="4">
    <source>
        <dbReference type="EMBL" id="KIM29279.1"/>
    </source>
</evidence>
<dbReference type="InterPro" id="IPR008271">
    <property type="entry name" value="Ser/Thr_kinase_AS"/>
</dbReference>
<dbReference type="Gene3D" id="1.10.510.10">
    <property type="entry name" value="Transferase(Phosphotransferase) domain 1"/>
    <property type="match status" value="1"/>
</dbReference>
<sequence length="738" mass="81847">MILPNLGDVYCIAYSHRLSGLSSISRAIKHYSTALSMSRPEGLARLQYKIGKAYATMFIHTSNDEDLRLGHSYLEPCVVSDLPVEDKEDAALKLSAMYEHKYDEMLTRDTLDSAIYWARRAVHIQDENSDPRILRKVASLLTLLYKDFGDISALDSAITSYENVWDYSGTHETEDSATFYFNYGTALMRRSSAGYTSHQRVLADLKRAIELLQQAVDNADSDDLLAYEFQLNTALERFNKASARTSEQGGSMPFLNPTRSATLPNRVDLHTTRTDNVADDQPKPVKPLRSGTLQEPINDSNPSSSFPASTKRYVPGISSRQRTLPTYLSPTHNAEETYLSPIATRSASSDMAGSNSRMPPSLSPQLQKAYSLPALPSKTPESRLHQSSPPPKGSKANSPDYASPQSISSPPLSALPSKVIEEEHDIISAVASEENGTDVASSADGSSSIKPTNLTGRIKDTDRFPVDEGGFSSIYKGSFGSTKVAIKVIRNLTALDSVTMHKRLRREMDVWWKLDHPNVVPLWGYTDDMGPLPSMISPWYENGNASSYVQKQRLSIEFKLQLLREVSAGLRYLHHFSPPIVHGDLKPGNVLIDNDGIARLCDFGLAHLVSDVDATITATSNVGTIRYAAPELRCPEDDDEVVRASTQTDIYSLACIAYEFLYEKQPFADRGSIQTIIAAGYSHIPPARMETEDLSVLGPIAPHYWELFQSCWDERADNRPDITSFCEHIDLAFFAFSD</sequence>